<protein>
    <submittedName>
        <fullName evidence="5">Putative Extracellular ligand-binding receptor</fullName>
    </submittedName>
</protein>
<comment type="caution">
    <text evidence="5">The sequence shown here is derived from an EMBL/GenBank/DDBJ whole genome shotgun (WGS) entry which is preliminary data.</text>
</comment>
<dbReference type="PANTHER" id="PTHR30483:SF6">
    <property type="entry name" value="PERIPLASMIC BINDING PROTEIN OF ABC TRANSPORTER FOR NATURAL AMINO ACIDS"/>
    <property type="match status" value="1"/>
</dbReference>
<keyword evidence="2" id="KW-0732">Signal</keyword>
<dbReference type="AlphaFoldDB" id="H8FVW8"/>
<comment type="similarity">
    <text evidence="1">Belongs to the leucine-binding protein family.</text>
</comment>
<accession>H8FVW8</accession>
<dbReference type="InterPro" id="IPR028081">
    <property type="entry name" value="Leu-bd"/>
</dbReference>
<evidence type="ECO:0000313" key="6">
    <source>
        <dbReference type="Proteomes" id="UP000004169"/>
    </source>
</evidence>
<proteinExistence type="inferred from homology"/>
<keyword evidence="6" id="KW-1185">Reference proteome</keyword>
<evidence type="ECO:0000256" key="2">
    <source>
        <dbReference type="ARBA" id="ARBA00022729"/>
    </source>
</evidence>
<keyword evidence="3" id="KW-0029">Amino-acid transport</keyword>
<evidence type="ECO:0000313" key="5">
    <source>
        <dbReference type="EMBL" id="CCG42506.1"/>
    </source>
</evidence>
<dbReference type="SUPFAM" id="SSF53822">
    <property type="entry name" value="Periplasmic binding protein-like I"/>
    <property type="match status" value="1"/>
</dbReference>
<name>H8FVW8_MAGML</name>
<feature type="domain" description="Leucine-binding protein" evidence="4">
    <location>
        <begin position="58"/>
        <end position="371"/>
    </location>
</feature>
<dbReference type="Pfam" id="PF13458">
    <property type="entry name" value="Peripla_BP_6"/>
    <property type="match status" value="1"/>
</dbReference>
<evidence type="ECO:0000256" key="1">
    <source>
        <dbReference type="ARBA" id="ARBA00010062"/>
    </source>
</evidence>
<dbReference type="Gene3D" id="3.40.50.2300">
    <property type="match status" value="2"/>
</dbReference>
<gene>
    <name evidence="5" type="ORF">PHAMO_40067</name>
</gene>
<dbReference type="InterPro" id="IPR051010">
    <property type="entry name" value="BCAA_transport"/>
</dbReference>
<dbReference type="PANTHER" id="PTHR30483">
    <property type="entry name" value="LEUCINE-SPECIFIC-BINDING PROTEIN"/>
    <property type="match status" value="1"/>
</dbReference>
<dbReference type="EMBL" id="CAHP01000034">
    <property type="protein sequence ID" value="CCG42506.1"/>
    <property type="molecule type" value="Genomic_DNA"/>
</dbReference>
<evidence type="ECO:0000256" key="3">
    <source>
        <dbReference type="ARBA" id="ARBA00022970"/>
    </source>
</evidence>
<keyword evidence="5" id="KW-0675">Receptor</keyword>
<keyword evidence="3" id="KW-0813">Transport</keyword>
<sequence>MSLMAVRFRWGLATTAALALVAILTLAPQWRSLEGMGARRAVVLARPPAEILVGVSWPFSIRRDGMAEGLRLAQDEINQGGLAGGIPVRLVLRDDQGVWAEARRIALDFADTPAMSAVIGYDDIRLALRAAPIFEKSRLLYLLPAVGNPDPGEASSRYAIRTAPSLSSFARALAVAAGRPGESLRFALIWDEDGPGKELATQFLIAQSGMGGNRVFQWPYLTGRADFRASAYRLREIEADLIVIAGPSPDLVDFLRKADGAGLIAPILVIAEPSDALWAQMGTAAWRRAIFPQIYDVAAMTSENRAFVDKFRARFGKDPDAAAAQGYDTLRLLAEAVRTTGSAEPLDLIFALRQSPAWAGAVGEYRFDRQGEVRDRIVRLVPGEVSVTSSRLAPAPASP</sequence>
<organism evidence="5 6">
    <name type="scientific">Magnetospirillum molischianum DSM 120</name>
    <dbReference type="NCBI Taxonomy" id="1150626"/>
    <lineage>
        <taxon>Bacteria</taxon>
        <taxon>Pseudomonadati</taxon>
        <taxon>Pseudomonadota</taxon>
        <taxon>Alphaproteobacteria</taxon>
        <taxon>Rhodospirillales</taxon>
        <taxon>Rhodospirillaceae</taxon>
        <taxon>Magnetospirillum</taxon>
    </lineage>
</organism>
<evidence type="ECO:0000259" key="4">
    <source>
        <dbReference type="Pfam" id="PF13458"/>
    </source>
</evidence>
<dbReference type="STRING" id="1150626.PHAMO_40067"/>
<dbReference type="Proteomes" id="UP000004169">
    <property type="component" value="Unassembled WGS sequence"/>
</dbReference>
<dbReference type="GO" id="GO:0006865">
    <property type="term" value="P:amino acid transport"/>
    <property type="evidence" value="ECO:0007669"/>
    <property type="project" value="UniProtKB-KW"/>
</dbReference>
<dbReference type="eggNOG" id="COG0683">
    <property type="taxonomic scope" value="Bacteria"/>
</dbReference>
<reference evidence="5 6" key="1">
    <citation type="journal article" date="2012" name="J. Bacteriol.">
        <title>Draft Genome Sequence of the Purple Photosynthetic Bacterium Phaeospirillum molischianum DSM120, a Particularly Versatile Bacterium.</title>
        <authorList>
            <person name="Duquesne K."/>
            <person name="Prima V."/>
            <person name="Ji B."/>
            <person name="Rouy Z."/>
            <person name="Medigue C."/>
            <person name="Talla E."/>
            <person name="Sturgis J.N."/>
        </authorList>
    </citation>
    <scope>NUCLEOTIDE SEQUENCE [LARGE SCALE GENOMIC DNA]</scope>
    <source>
        <strain evidence="6">DSM120</strain>
    </source>
</reference>
<dbReference type="InterPro" id="IPR028082">
    <property type="entry name" value="Peripla_BP_I"/>
</dbReference>